<proteinExistence type="predicted"/>
<reference evidence="3 4" key="1">
    <citation type="submission" date="2019-08" db="EMBL/GenBank/DDBJ databases">
        <title>Isolation and enrichment of carboxydotrophic bacteria from anaerobic sludge for the production of bio-based chemicals from syngas.</title>
        <authorList>
            <person name="Antares A.L."/>
            <person name="Moreira J."/>
            <person name="Diender M."/>
            <person name="Parshina S.N."/>
            <person name="Stams A.J.M."/>
            <person name="Alves M."/>
            <person name="Alves J.I."/>
            <person name="Sousa D.Z."/>
        </authorList>
    </citation>
    <scope>NUCLEOTIDE SEQUENCE [LARGE SCALE GENOMIC DNA]</scope>
    <source>
        <strain evidence="3 4">JM</strain>
    </source>
</reference>
<dbReference type="Proteomes" id="UP000322619">
    <property type="component" value="Unassembled WGS sequence"/>
</dbReference>
<dbReference type="NCBIfam" id="NF045877">
    <property type="entry name" value="CopZ_Nterm_CU"/>
    <property type="match status" value="1"/>
</dbReference>
<dbReference type="RefSeq" id="WP_148637652.1">
    <property type="nucleotide sequence ID" value="NZ_VSLA01000021.1"/>
</dbReference>
<feature type="domain" description="CopZ zinc binding" evidence="2">
    <location>
        <begin position="6"/>
        <end position="67"/>
    </location>
</feature>
<feature type="domain" description="BFD-like [2Fe-2S]-binding" evidence="1">
    <location>
        <begin position="82"/>
        <end position="135"/>
    </location>
</feature>
<evidence type="ECO:0000259" key="2">
    <source>
        <dbReference type="Pfam" id="PF18423"/>
    </source>
</evidence>
<protein>
    <submittedName>
        <fullName evidence="3">(2Fe-2S)-binding protein</fullName>
    </submittedName>
</protein>
<dbReference type="Pfam" id="PF18423">
    <property type="entry name" value="zf_CopZ"/>
    <property type="match status" value="1"/>
</dbReference>
<organism evidence="3 4">
    <name type="scientific">Acetobacterium wieringae</name>
    <dbReference type="NCBI Taxonomy" id="52694"/>
    <lineage>
        <taxon>Bacteria</taxon>
        <taxon>Bacillati</taxon>
        <taxon>Bacillota</taxon>
        <taxon>Clostridia</taxon>
        <taxon>Eubacteriales</taxon>
        <taxon>Eubacteriaceae</taxon>
        <taxon>Acetobacterium</taxon>
    </lineage>
</organism>
<evidence type="ECO:0000313" key="3">
    <source>
        <dbReference type="EMBL" id="TYC85196.1"/>
    </source>
</evidence>
<dbReference type="Gene3D" id="2.20.25.270">
    <property type="match status" value="1"/>
</dbReference>
<dbReference type="AlphaFoldDB" id="A0A5D0WMF8"/>
<dbReference type="InterPro" id="IPR041854">
    <property type="entry name" value="BFD-like_2Fe2S-bd_dom_sf"/>
</dbReference>
<dbReference type="EMBL" id="VSLA01000021">
    <property type="protein sequence ID" value="TYC85196.1"/>
    <property type="molecule type" value="Genomic_DNA"/>
</dbReference>
<dbReference type="CDD" id="cd10141">
    <property type="entry name" value="CopZ-like_Fer2_BFD-like"/>
    <property type="match status" value="1"/>
</dbReference>
<comment type="caution">
    <text evidence="3">The sequence shown here is derived from an EMBL/GenBank/DDBJ whole genome shotgun (WGS) entry which is preliminary data.</text>
</comment>
<dbReference type="InterPro" id="IPR007419">
    <property type="entry name" value="BFD-like_2Fe2S-bd_dom"/>
</dbReference>
<sequence length="144" mass="16158">MDKHIELCPVCKNQGESVSKITVEHLVSAEHQNQVIGESYQICTNEDCDVVYYNHANDVKFMKDEIKVPIWFKKNADPKYACYCSKVTEKQVIEAVINHGAKTVKEVNAITGAMKNSDCKKNNPMGVCCHKIIQEAIDKGLAIK</sequence>
<dbReference type="InterPro" id="IPR040890">
    <property type="entry name" value="Znf_CopZ"/>
</dbReference>
<evidence type="ECO:0000313" key="4">
    <source>
        <dbReference type="Proteomes" id="UP000322619"/>
    </source>
</evidence>
<dbReference type="Gene3D" id="1.10.10.1100">
    <property type="entry name" value="BFD-like [2Fe-2S]-binding domain"/>
    <property type="match status" value="1"/>
</dbReference>
<name>A0A5D0WMF8_9FIRM</name>
<evidence type="ECO:0000259" key="1">
    <source>
        <dbReference type="Pfam" id="PF04324"/>
    </source>
</evidence>
<dbReference type="Pfam" id="PF04324">
    <property type="entry name" value="Fer2_BFD"/>
    <property type="match status" value="1"/>
</dbReference>
<gene>
    <name evidence="3" type="ORF">FXB42_09700</name>
</gene>
<accession>A0A5D0WMF8</accession>